<dbReference type="Proteomes" id="UP000576480">
    <property type="component" value="Unassembled WGS sequence"/>
</dbReference>
<feature type="transmembrane region" description="Helical" evidence="1">
    <location>
        <begin position="32"/>
        <end position="55"/>
    </location>
</feature>
<evidence type="ECO:0008006" key="6">
    <source>
        <dbReference type="Google" id="ProtNLM"/>
    </source>
</evidence>
<protein>
    <recommendedName>
        <fullName evidence="6">Pilus assembly protein Flp/PilA</fullName>
    </recommendedName>
</protein>
<keyword evidence="1" id="KW-0812">Transmembrane</keyword>
<gene>
    <name evidence="2" type="ORF">HKBW3S33_00221</name>
    <name evidence="3" type="ORF">HKBW3S43_01104</name>
</gene>
<organism evidence="3 4">
    <name type="scientific">Candidatus Hakubella thermalkaliphila</name>
    <dbReference type="NCBI Taxonomy" id="2754717"/>
    <lineage>
        <taxon>Bacteria</taxon>
        <taxon>Bacillati</taxon>
        <taxon>Actinomycetota</taxon>
        <taxon>Actinomycetota incertae sedis</taxon>
        <taxon>Candidatus Hakubellales</taxon>
        <taxon>Candidatus Hakubellaceae</taxon>
        <taxon>Candidatus Hakubella</taxon>
    </lineage>
</organism>
<evidence type="ECO:0000313" key="5">
    <source>
        <dbReference type="Proteomes" id="UP000591948"/>
    </source>
</evidence>
<dbReference type="AlphaFoldDB" id="A0A6V8PRR0"/>
<evidence type="ECO:0000313" key="3">
    <source>
        <dbReference type="EMBL" id="GFP35312.1"/>
    </source>
</evidence>
<sequence length="65" mass="7119">MGRSALESFRAWIAGLLYKFRMEEKGGQFMEIALYIALVVIAAAGALALLGPKIAGKFTEIMNRL</sequence>
<name>A0A6V8PRR0_9ACTN</name>
<evidence type="ECO:0000313" key="4">
    <source>
        <dbReference type="Proteomes" id="UP000576480"/>
    </source>
</evidence>
<keyword evidence="1" id="KW-0472">Membrane</keyword>
<evidence type="ECO:0000256" key="1">
    <source>
        <dbReference type="SAM" id="Phobius"/>
    </source>
</evidence>
<proteinExistence type="predicted"/>
<evidence type="ECO:0000313" key="2">
    <source>
        <dbReference type="EMBL" id="GFP26807.1"/>
    </source>
</evidence>
<dbReference type="RefSeq" id="WP_176229935.1">
    <property type="nucleotide sequence ID" value="NZ_BLRY01000006.1"/>
</dbReference>
<dbReference type="EMBL" id="BLRY01000006">
    <property type="protein sequence ID" value="GFP26807.1"/>
    <property type="molecule type" value="Genomic_DNA"/>
</dbReference>
<accession>A0A6V8PRR0</accession>
<keyword evidence="5" id="KW-1185">Reference proteome</keyword>
<keyword evidence="1" id="KW-1133">Transmembrane helix</keyword>
<dbReference type="EMBL" id="BLSB01000080">
    <property type="protein sequence ID" value="GFP35312.1"/>
    <property type="molecule type" value="Genomic_DNA"/>
</dbReference>
<reference evidence="4 5" key="1">
    <citation type="journal article" date="2020" name="Front. Microbiol.">
        <title>Single-cell genomics of novel Actinobacteria with the Wood-Ljungdahl pathway discovered in a serpentinizing system.</title>
        <authorList>
            <person name="Merino N."/>
            <person name="Kawai M."/>
            <person name="Boyd E.S."/>
            <person name="Colman D.R."/>
            <person name="McGlynn S.E."/>
            <person name="Nealson K.H."/>
            <person name="Kurokawa K."/>
            <person name="Hongoh Y."/>
        </authorList>
    </citation>
    <scope>NUCLEOTIDE SEQUENCE [LARGE SCALE GENOMIC DNA]</scope>
    <source>
        <strain evidence="2 5">S33</strain>
        <strain evidence="3 4">S43</strain>
    </source>
</reference>
<dbReference type="Proteomes" id="UP000591948">
    <property type="component" value="Unassembled WGS sequence"/>
</dbReference>
<comment type="caution">
    <text evidence="3">The sequence shown here is derived from an EMBL/GenBank/DDBJ whole genome shotgun (WGS) entry which is preliminary data.</text>
</comment>